<proteinExistence type="predicted"/>
<dbReference type="Proteomes" id="UP001596461">
    <property type="component" value="Unassembled WGS sequence"/>
</dbReference>
<evidence type="ECO:0000313" key="2">
    <source>
        <dbReference type="EMBL" id="MFC7070958.1"/>
    </source>
</evidence>
<dbReference type="Pfam" id="PF13527">
    <property type="entry name" value="Acetyltransf_9"/>
    <property type="match status" value="1"/>
</dbReference>
<sequence length="372" mass="40014">MIRAARHDADGYTIRLFEPGDRDGYLALHREVLGGGSDEWFDWKYVDNPYADHVAVVVATDGDRVVGAKSGMGFEVGRGDERFLALQPGDTMVHPDHRRQGVYSRMTEFMKSTYADAPQALFFNYPNAATLPGSLKHGWSEVGTVTTRYRVADPVGFAGVGAGPLEDAVGRAGRAVAGGLLGVPRLGSRVADGLSVRRHREIPVATLADLYRRAVPDTFHVVRDETYLGWRYGNPRWEYTAYTVERGGRPVLGAVVGVDDDADPTVASVVDVLPMRGSGTGRADDPARRDAEYALFDRIVASSEAGVFAAADGAVSPSTAARFGFLPDTAPPLSWVATPSTLVAYPLDEAVDTPALASLDGWTLGLSDRDTR</sequence>
<dbReference type="GO" id="GO:0016746">
    <property type="term" value="F:acyltransferase activity"/>
    <property type="evidence" value="ECO:0007669"/>
    <property type="project" value="UniProtKB-KW"/>
</dbReference>
<dbReference type="SUPFAM" id="SSF55729">
    <property type="entry name" value="Acyl-CoA N-acyltransferases (Nat)"/>
    <property type="match status" value="1"/>
</dbReference>
<dbReference type="GeneID" id="81124490"/>
<keyword evidence="2" id="KW-0012">Acyltransferase</keyword>
<protein>
    <submittedName>
        <fullName evidence="2">GNAT family N-acetyltransferase</fullName>
        <ecNumber evidence="2">2.3.1.-</ecNumber>
    </submittedName>
</protein>
<organism evidence="2 3">
    <name type="scientific">Halobaculum lipolyticum</name>
    <dbReference type="NCBI Taxonomy" id="3032001"/>
    <lineage>
        <taxon>Archaea</taxon>
        <taxon>Methanobacteriati</taxon>
        <taxon>Methanobacteriota</taxon>
        <taxon>Stenosarchaea group</taxon>
        <taxon>Halobacteria</taxon>
        <taxon>Halobacteriales</taxon>
        <taxon>Haloferacaceae</taxon>
        <taxon>Halobaculum</taxon>
    </lineage>
</organism>
<dbReference type="InterPro" id="IPR000182">
    <property type="entry name" value="GNAT_dom"/>
</dbReference>
<dbReference type="Gene3D" id="3.40.630.30">
    <property type="match status" value="1"/>
</dbReference>
<keyword evidence="2" id="KW-0808">Transferase</keyword>
<evidence type="ECO:0000259" key="1">
    <source>
        <dbReference type="PROSITE" id="PS51186"/>
    </source>
</evidence>
<dbReference type="RefSeq" id="WP_284032623.1">
    <property type="nucleotide sequence ID" value="NZ_CP126154.1"/>
</dbReference>
<dbReference type="EC" id="2.3.1.-" evidence="2"/>
<comment type="caution">
    <text evidence="2">The sequence shown here is derived from an EMBL/GenBank/DDBJ whole genome shotgun (WGS) entry which is preliminary data.</text>
</comment>
<feature type="domain" description="N-acetyltransferase" evidence="1">
    <location>
        <begin position="12"/>
        <end position="166"/>
    </location>
</feature>
<dbReference type="EMBL" id="JBHTAH010000015">
    <property type="protein sequence ID" value="MFC7070958.1"/>
    <property type="molecule type" value="Genomic_DNA"/>
</dbReference>
<keyword evidence="3" id="KW-1185">Reference proteome</keyword>
<dbReference type="InterPro" id="IPR016181">
    <property type="entry name" value="Acyl_CoA_acyltransferase"/>
</dbReference>
<name>A0ABD5WKA3_9EURY</name>
<gene>
    <name evidence="2" type="ORF">ACFQL9_15025</name>
</gene>
<accession>A0ABD5WKA3</accession>
<dbReference type="PROSITE" id="PS51186">
    <property type="entry name" value="GNAT"/>
    <property type="match status" value="1"/>
</dbReference>
<dbReference type="AlphaFoldDB" id="A0ABD5WKA3"/>
<reference evidence="2 3" key="1">
    <citation type="journal article" date="2019" name="Int. J. Syst. Evol. Microbiol.">
        <title>The Global Catalogue of Microorganisms (GCM) 10K type strain sequencing project: providing services to taxonomists for standard genome sequencing and annotation.</title>
        <authorList>
            <consortium name="The Broad Institute Genomics Platform"/>
            <consortium name="The Broad Institute Genome Sequencing Center for Infectious Disease"/>
            <person name="Wu L."/>
            <person name="Ma J."/>
        </authorList>
    </citation>
    <scope>NUCLEOTIDE SEQUENCE [LARGE SCALE GENOMIC DNA]</scope>
    <source>
        <strain evidence="2 3">DT31</strain>
    </source>
</reference>
<evidence type="ECO:0000313" key="3">
    <source>
        <dbReference type="Proteomes" id="UP001596461"/>
    </source>
</evidence>